<dbReference type="eggNOG" id="KOG0527">
    <property type="taxonomic scope" value="Eukaryota"/>
</dbReference>
<accession>S7MJG6</accession>
<dbReference type="PANTHER" id="PTHR10270">
    <property type="entry name" value="SOX TRANSCRIPTION FACTOR"/>
    <property type="match status" value="1"/>
</dbReference>
<keyword evidence="6 7" id="KW-0539">Nucleus</keyword>
<dbReference type="GO" id="GO:0000122">
    <property type="term" value="P:negative regulation of transcription by RNA polymerase II"/>
    <property type="evidence" value="ECO:0007669"/>
    <property type="project" value="TreeGrafter"/>
</dbReference>
<keyword evidence="4" id="KW-0010">Activator</keyword>
<dbReference type="GO" id="GO:0001228">
    <property type="term" value="F:DNA-binding transcription activator activity, RNA polymerase II-specific"/>
    <property type="evidence" value="ECO:0007669"/>
    <property type="project" value="TreeGrafter"/>
</dbReference>
<proteinExistence type="predicted"/>
<evidence type="ECO:0000256" key="7">
    <source>
        <dbReference type="PROSITE-ProRule" id="PRU00267"/>
    </source>
</evidence>
<feature type="compositionally biased region" description="Low complexity" evidence="8">
    <location>
        <begin position="153"/>
        <end position="168"/>
    </location>
</feature>
<dbReference type="Proteomes" id="UP000052978">
    <property type="component" value="Unassembled WGS sequence"/>
</dbReference>
<keyword evidence="3 7" id="KW-0238">DNA-binding</keyword>
<dbReference type="GO" id="GO:0030182">
    <property type="term" value="P:neuron differentiation"/>
    <property type="evidence" value="ECO:0007669"/>
    <property type="project" value="TreeGrafter"/>
</dbReference>
<protein>
    <submittedName>
        <fullName evidence="10">Transcription factor SOX-2</fullName>
    </submittedName>
</protein>
<evidence type="ECO:0000256" key="6">
    <source>
        <dbReference type="ARBA" id="ARBA00023242"/>
    </source>
</evidence>
<dbReference type="PANTHER" id="PTHR10270:SF231">
    <property type="entry name" value="TRANSCRIPTION FACTOR SOX-2"/>
    <property type="match status" value="1"/>
</dbReference>
<keyword evidence="11" id="KW-1185">Reference proteome</keyword>
<sequence>MAQENPKMHNSEISKRLGAEWKLLSETEKRPFIDEAKRLRALHMKEHPDYKYRPRRKTKTLMKKDNYAHMNGWSNGSYSMMQDQLGYAQHPGLNAHGAAQMQPMHRYDVSALQYNSMTSSQTYMNGSPTYSMSYSQQGTPGMALGSMGSVVKSEASSSPPVVTSSSHSRAPCQAGDLRDMISMYLPGAEVPEPAAPSRLHMSQHYQSGPVPGTAINGTLPLSHM</sequence>
<dbReference type="SUPFAM" id="SSF47095">
    <property type="entry name" value="HMG-box"/>
    <property type="match status" value="1"/>
</dbReference>
<evidence type="ECO:0000256" key="8">
    <source>
        <dbReference type="SAM" id="MobiDB-lite"/>
    </source>
</evidence>
<dbReference type="EMBL" id="KE161377">
    <property type="protein sequence ID" value="EPQ03495.1"/>
    <property type="molecule type" value="Genomic_DNA"/>
</dbReference>
<dbReference type="Gene3D" id="1.10.30.10">
    <property type="entry name" value="High mobility group box domain"/>
    <property type="match status" value="1"/>
</dbReference>
<reference evidence="10 11" key="1">
    <citation type="journal article" date="2013" name="Nat. Commun.">
        <title>Genome analysis reveals insights into physiology and longevity of the Brandt's bat Myotis brandtii.</title>
        <authorList>
            <person name="Seim I."/>
            <person name="Fang X."/>
            <person name="Xiong Z."/>
            <person name="Lobanov A.V."/>
            <person name="Huang Z."/>
            <person name="Ma S."/>
            <person name="Feng Y."/>
            <person name="Turanov A.A."/>
            <person name="Zhu Y."/>
            <person name="Lenz T.L."/>
            <person name="Gerashchenko M.V."/>
            <person name="Fan D."/>
            <person name="Hee Yim S."/>
            <person name="Yao X."/>
            <person name="Jordan D."/>
            <person name="Xiong Y."/>
            <person name="Ma Y."/>
            <person name="Lyapunov A.N."/>
            <person name="Chen G."/>
            <person name="Kulakova O.I."/>
            <person name="Sun Y."/>
            <person name="Lee S.G."/>
            <person name="Bronson R.T."/>
            <person name="Moskalev A.A."/>
            <person name="Sunyaev S.R."/>
            <person name="Zhang G."/>
            <person name="Krogh A."/>
            <person name="Wang J."/>
            <person name="Gladyshev V.N."/>
        </authorList>
    </citation>
    <scope>NUCLEOTIDE SEQUENCE [LARGE SCALE GENOMIC DNA]</scope>
</reference>
<feature type="domain" description="HMG box" evidence="9">
    <location>
        <begin position="1"/>
        <end position="51"/>
    </location>
</feature>
<name>S7MJG6_MYOBR</name>
<feature type="DNA-binding region" description="HMG box" evidence="7">
    <location>
        <begin position="1"/>
        <end position="51"/>
    </location>
</feature>
<evidence type="ECO:0000313" key="10">
    <source>
        <dbReference type="EMBL" id="EPQ03495.1"/>
    </source>
</evidence>
<dbReference type="Pfam" id="PF12336">
    <property type="entry name" value="SOXp"/>
    <property type="match status" value="1"/>
</dbReference>
<gene>
    <name evidence="10" type="ORF">D623_10019709</name>
</gene>
<feature type="region of interest" description="Disordered" evidence="8">
    <location>
        <begin position="202"/>
        <end position="224"/>
    </location>
</feature>
<dbReference type="PROSITE" id="PS50118">
    <property type="entry name" value="HMG_BOX_2"/>
    <property type="match status" value="1"/>
</dbReference>
<dbReference type="GO" id="GO:0000978">
    <property type="term" value="F:RNA polymerase II cis-regulatory region sequence-specific DNA binding"/>
    <property type="evidence" value="ECO:0007669"/>
    <property type="project" value="TreeGrafter"/>
</dbReference>
<dbReference type="SMART" id="SM00398">
    <property type="entry name" value="HMG"/>
    <property type="match status" value="1"/>
</dbReference>
<comment type="subcellular location">
    <subcellularLocation>
        <location evidence="1">Nucleus</location>
    </subcellularLocation>
</comment>
<organism evidence="10 11">
    <name type="scientific">Myotis brandtii</name>
    <name type="common">Brandt's bat</name>
    <dbReference type="NCBI Taxonomy" id="109478"/>
    <lineage>
        <taxon>Eukaryota</taxon>
        <taxon>Metazoa</taxon>
        <taxon>Chordata</taxon>
        <taxon>Craniata</taxon>
        <taxon>Vertebrata</taxon>
        <taxon>Euteleostomi</taxon>
        <taxon>Mammalia</taxon>
        <taxon>Eutheria</taxon>
        <taxon>Laurasiatheria</taxon>
        <taxon>Chiroptera</taxon>
        <taxon>Yangochiroptera</taxon>
        <taxon>Vespertilionidae</taxon>
        <taxon>Myotis</taxon>
    </lineage>
</organism>
<dbReference type="InterPro" id="IPR050140">
    <property type="entry name" value="SRY-related_HMG-box_TF-like"/>
</dbReference>
<evidence type="ECO:0000256" key="4">
    <source>
        <dbReference type="ARBA" id="ARBA00023159"/>
    </source>
</evidence>
<dbReference type="GO" id="GO:0007420">
    <property type="term" value="P:brain development"/>
    <property type="evidence" value="ECO:0007669"/>
    <property type="project" value="TreeGrafter"/>
</dbReference>
<dbReference type="InterPro" id="IPR036910">
    <property type="entry name" value="HMG_box_dom_sf"/>
</dbReference>
<evidence type="ECO:0000259" key="9">
    <source>
        <dbReference type="PROSITE" id="PS50118"/>
    </source>
</evidence>
<keyword evidence="5" id="KW-0804">Transcription</keyword>
<feature type="region of interest" description="Disordered" evidence="8">
    <location>
        <begin position="146"/>
        <end position="173"/>
    </location>
</feature>
<dbReference type="AlphaFoldDB" id="S7MJG6"/>
<dbReference type="InterPro" id="IPR022097">
    <property type="entry name" value="SOX_fam"/>
</dbReference>
<evidence type="ECO:0000256" key="1">
    <source>
        <dbReference type="ARBA" id="ARBA00004123"/>
    </source>
</evidence>
<dbReference type="InterPro" id="IPR009071">
    <property type="entry name" value="HMG_box_dom"/>
</dbReference>
<evidence type="ECO:0000256" key="3">
    <source>
        <dbReference type="ARBA" id="ARBA00023125"/>
    </source>
</evidence>
<dbReference type="Pfam" id="PF00505">
    <property type="entry name" value="HMG_box"/>
    <property type="match status" value="1"/>
</dbReference>
<dbReference type="GO" id="GO:0005634">
    <property type="term" value="C:nucleus"/>
    <property type="evidence" value="ECO:0007669"/>
    <property type="project" value="UniProtKB-SubCell"/>
</dbReference>
<evidence type="ECO:0000256" key="5">
    <source>
        <dbReference type="ARBA" id="ARBA00023163"/>
    </source>
</evidence>
<dbReference type="FunFam" id="1.10.30.10:FF:000002">
    <property type="entry name" value="transcription factor Sox-2"/>
    <property type="match status" value="1"/>
</dbReference>
<evidence type="ECO:0000256" key="2">
    <source>
        <dbReference type="ARBA" id="ARBA00023015"/>
    </source>
</evidence>
<evidence type="ECO:0000313" key="11">
    <source>
        <dbReference type="Proteomes" id="UP000052978"/>
    </source>
</evidence>
<keyword evidence="2" id="KW-0805">Transcription regulation</keyword>